<dbReference type="EMBL" id="GG749438">
    <property type="protein sequence ID" value="KMW67899.1"/>
    <property type="molecule type" value="Genomic_DNA"/>
</dbReference>
<sequence length="101" mass="11334">MESRPSESSELGLMPGAVTPSCAVPWVGIIGLCCRCSHADINIWMWFVSPRGSARFQFEGEFCFWFGLLVLSLAFQASSKHLEALRISWSVLLEFQSVDFQ</sequence>
<reference evidence="1" key="1">
    <citation type="submission" date="2010-03" db="EMBL/GenBank/DDBJ databases">
        <title>Annotation of Blastomyces dermatitidis strain ATCC 18188.</title>
        <authorList>
            <consortium name="The Broad Institute Genome Sequencing Platform"/>
            <consortium name="Broad Institute Genome Sequencing Center for Infectious Disease."/>
            <person name="Cuomo C."/>
            <person name="Klein B."/>
            <person name="Sullivan T."/>
            <person name="Heitman J."/>
            <person name="Young S."/>
            <person name="Zeng Q."/>
            <person name="Gargeya S."/>
            <person name="Alvarado L."/>
            <person name="Berlin A.M."/>
            <person name="Chapman S.B."/>
            <person name="Chen Z."/>
            <person name="Freedman E."/>
            <person name="Gellesch M."/>
            <person name="Goldberg J."/>
            <person name="Griggs A."/>
            <person name="Gujja S."/>
            <person name="Heilman E."/>
            <person name="Heiman D."/>
            <person name="Howarth C."/>
            <person name="Mehta T."/>
            <person name="Neiman D."/>
            <person name="Pearson M."/>
            <person name="Roberts A."/>
            <person name="Saif S."/>
            <person name="Shea T."/>
            <person name="Shenoy N."/>
            <person name="Sisk P."/>
            <person name="Stolte C."/>
            <person name="Sykes S."/>
            <person name="White J."/>
            <person name="Yandava C."/>
            <person name="Haas B."/>
            <person name="Nusbaum C."/>
            <person name="Birren B."/>
        </authorList>
    </citation>
    <scope>NUCLEOTIDE SEQUENCE</scope>
    <source>
        <strain evidence="1">ATCC 18188</strain>
    </source>
</reference>
<evidence type="ECO:0000313" key="1">
    <source>
        <dbReference type="EMBL" id="KMW67899.1"/>
    </source>
</evidence>
<dbReference type="Proteomes" id="UP000007802">
    <property type="component" value="Unassembled WGS sequence"/>
</dbReference>
<proteinExistence type="predicted"/>
<name>A0A0J9HFN9_AJEDA</name>
<gene>
    <name evidence="1" type="ORF">BDDG_12420</name>
</gene>
<protein>
    <submittedName>
        <fullName evidence="1">Uncharacterized protein</fullName>
    </submittedName>
</protein>
<dbReference type="AlphaFoldDB" id="A0A0J9HFN9"/>
<accession>A0A0J9HFN9</accession>
<organism evidence="1">
    <name type="scientific">Ajellomyces dermatitidis (strain ATCC 18188 / CBS 674.68)</name>
    <name type="common">Blastomyces dermatitidis</name>
    <dbReference type="NCBI Taxonomy" id="653446"/>
    <lineage>
        <taxon>Eukaryota</taxon>
        <taxon>Fungi</taxon>
        <taxon>Dikarya</taxon>
        <taxon>Ascomycota</taxon>
        <taxon>Pezizomycotina</taxon>
        <taxon>Eurotiomycetes</taxon>
        <taxon>Eurotiomycetidae</taxon>
        <taxon>Onygenales</taxon>
        <taxon>Ajellomycetaceae</taxon>
        <taxon>Blastomyces</taxon>
    </lineage>
</organism>